<keyword evidence="2" id="KW-1185">Reference proteome</keyword>
<comment type="caution">
    <text evidence="1">The sequence shown here is derived from an EMBL/GenBank/DDBJ whole genome shotgun (WGS) entry which is preliminary data.</text>
</comment>
<accession>A0A6D2J042</accession>
<reference evidence="1" key="1">
    <citation type="submission" date="2020-01" db="EMBL/GenBank/DDBJ databases">
        <authorList>
            <person name="Mishra B."/>
        </authorList>
    </citation>
    <scope>NUCLEOTIDE SEQUENCE [LARGE SCALE GENOMIC DNA]</scope>
</reference>
<protein>
    <submittedName>
        <fullName evidence="1">Uncharacterized protein</fullName>
    </submittedName>
</protein>
<sequence>MPGGTIVREFRPILLRRARMLLCRGVVRWAVGRPDEIMCRDRLVLVLWSAGADECFVLPGCHAAARWERSVFDYRLMPIRFA</sequence>
<evidence type="ECO:0000313" key="2">
    <source>
        <dbReference type="Proteomes" id="UP000467841"/>
    </source>
</evidence>
<dbReference type="EMBL" id="CACVBM020001151">
    <property type="protein sequence ID" value="CAA7034839.1"/>
    <property type="molecule type" value="Genomic_DNA"/>
</dbReference>
<name>A0A6D2J042_9BRAS</name>
<dbReference type="AlphaFoldDB" id="A0A6D2J042"/>
<dbReference type="Proteomes" id="UP000467841">
    <property type="component" value="Unassembled WGS sequence"/>
</dbReference>
<gene>
    <name evidence="1" type="ORF">MERR_LOCUS22074</name>
</gene>
<organism evidence="1 2">
    <name type="scientific">Microthlaspi erraticum</name>
    <dbReference type="NCBI Taxonomy" id="1685480"/>
    <lineage>
        <taxon>Eukaryota</taxon>
        <taxon>Viridiplantae</taxon>
        <taxon>Streptophyta</taxon>
        <taxon>Embryophyta</taxon>
        <taxon>Tracheophyta</taxon>
        <taxon>Spermatophyta</taxon>
        <taxon>Magnoliopsida</taxon>
        <taxon>eudicotyledons</taxon>
        <taxon>Gunneridae</taxon>
        <taxon>Pentapetalae</taxon>
        <taxon>rosids</taxon>
        <taxon>malvids</taxon>
        <taxon>Brassicales</taxon>
        <taxon>Brassicaceae</taxon>
        <taxon>Coluteocarpeae</taxon>
        <taxon>Microthlaspi</taxon>
    </lineage>
</organism>
<proteinExistence type="predicted"/>
<evidence type="ECO:0000313" key="1">
    <source>
        <dbReference type="EMBL" id="CAA7034839.1"/>
    </source>
</evidence>